<dbReference type="InterPro" id="IPR039426">
    <property type="entry name" value="TonB-dep_rcpt-like"/>
</dbReference>
<evidence type="ECO:0000256" key="12">
    <source>
        <dbReference type="RuleBase" id="RU003357"/>
    </source>
</evidence>
<dbReference type="InterPro" id="IPR037066">
    <property type="entry name" value="Plug_dom_sf"/>
</dbReference>
<dbReference type="Proteomes" id="UP001208690">
    <property type="component" value="Unassembled WGS sequence"/>
</dbReference>
<proteinExistence type="inferred from homology"/>
<feature type="short sequence motif" description="TonB C-terminal box" evidence="11">
    <location>
        <begin position="654"/>
        <end position="671"/>
    </location>
</feature>
<evidence type="ECO:0000256" key="5">
    <source>
        <dbReference type="ARBA" id="ARBA00022692"/>
    </source>
</evidence>
<sequence length="671" mass="73379">MSPYSSRRLLRITTALLIAAPGTALSQSAPLSEDDLYLGTIVLGESKREVATETAIPTTTIDATEIKDRQAGTIAELIDSVPGVTLVNGATAAGSGINIRGYGANGTFGTDQKVLIQVDGATKGSEELYRIGTQLYTDPFLFREVEVIRGTIGSFEYGSGVFGGVVRLETINASDILGDRLGFGGRQTFEFSSNGDGLTSSTILGWQPDENLELLFNYTRRTLGVRSDGDGNDINPAAGDLDDPSYLFKGRYTFGADRAHSLTFSYSNTEQEQFDVPYDTFGLANFGNVDRFIENEVASLRYNYNPVGNDLINLDVELTYSDELVESQAIDRSLPIFTLNLLDADNRYQTTTLRIRNTALFETGPVQHTLRTGAEYILRERQDASAGAAPGGEKEVFALYAVNDMQIGGAWTITPALRFETQTITEDPVNGVAEFGDDALMGGLSVRYAFDNGIALFGSAAYTVNLPIVDDISSDLIFQSERATTYEAGISYEALDVFDAGDTLAVKLNYYTQTSDSVTTLRAMGNPLESVDQVDRDGFELEASYARQSGLYIDLNAHISEGDETLLNGTVQDYRFNPADSLRLTLGQRLGDQWDLSYELVAQRRYDEGTDISPGFGVSNLRATYIPQRGLWEGTEIRFGIENVFDKLYQPRLSTRNATGRNFILTLAATF</sequence>
<dbReference type="InterPro" id="IPR010917">
    <property type="entry name" value="TonB_rcpt_CS"/>
</dbReference>
<evidence type="ECO:0000256" key="1">
    <source>
        <dbReference type="ARBA" id="ARBA00004571"/>
    </source>
</evidence>
<dbReference type="PANTHER" id="PTHR30069:SF41">
    <property type="entry name" value="HEME_HEMOPEXIN UTILIZATION PROTEIN C"/>
    <property type="match status" value="1"/>
</dbReference>
<evidence type="ECO:0000256" key="10">
    <source>
        <dbReference type="PROSITE-ProRule" id="PRU01360"/>
    </source>
</evidence>
<keyword evidence="8 10" id="KW-0472">Membrane</keyword>
<evidence type="ECO:0000256" key="3">
    <source>
        <dbReference type="ARBA" id="ARBA00022448"/>
    </source>
</evidence>
<evidence type="ECO:0000259" key="15">
    <source>
        <dbReference type="Pfam" id="PF07715"/>
    </source>
</evidence>
<dbReference type="RefSeq" id="WP_263846213.1">
    <property type="nucleotide sequence ID" value="NZ_JALIEB010000025.1"/>
</dbReference>
<comment type="caution">
    <text evidence="16">The sequence shown here is derived from an EMBL/GenBank/DDBJ whole genome shotgun (WGS) entry which is preliminary data.</text>
</comment>
<evidence type="ECO:0000256" key="6">
    <source>
        <dbReference type="ARBA" id="ARBA00022729"/>
    </source>
</evidence>
<keyword evidence="6 13" id="KW-0732">Signal</keyword>
<evidence type="ECO:0000259" key="14">
    <source>
        <dbReference type="Pfam" id="PF00593"/>
    </source>
</evidence>
<feature type="chain" id="PRO_5046900973" evidence="13">
    <location>
        <begin position="27"/>
        <end position="671"/>
    </location>
</feature>
<protein>
    <submittedName>
        <fullName evidence="16">TonB-dependent receptor</fullName>
    </submittedName>
</protein>
<evidence type="ECO:0000256" key="11">
    <source>
        <dbReference type="PROSITE-ProRule" id="PRU10144"/>
    </source>
</evidence>
<feature type="domain" description="TonB-dependent receptor plug" evidence="15">
    <location>
        <begin position="53"/>
        <end position="165"/>
    </location>
</feature>
<comment type="subcellular location">
    <subcellularLocation>
        <location evidence="1 10">Cell outer membrane</location>
        <topology evidence="1 10">Multi-pass membrane protein</topology>
    </subcellularLocation>
</comment>
<feature type="signal peptide" evidence="13">
    <location>
        <begin position="1"/>
        <end position="26"/>
    </location>
</feature>
<name>A0ABT3BKA0_9RHOB</name>
<dbReference type="InterPro" id="IPR036942">
    <property type="entry name" value="Beta-barrel_TonB_sf"/>
</dbReference>
<keyword evidence="5 10" id="KW-0812">Transmembrane</keyword>
<dbReference type="PROSITE" id="PS01156">
    <property type="entry name" value="TONB_DEPENDENT_REC_2"/>
    <property type="match status" value="1"/>
</dbReference>
<organism evidence="16 17">
    <name type="scientific">Roseobacter sinensis</name>
    <dbReference type="NCBI Taxonomy" id="2931391"/>
    <lineage>
        <taxon>Bacteria</taxon>
        <taxon>Pseudomonadati</taxon>
        <taxon>Pseudomonadota</taxon>
        <taxon>Alphaproteobacteria</taxon>
        <taxon>Rhodobacterales</taxon>
        <taxon>Roseobacteraceae</taxon>
        <taxon>Roseobacter</taxon>
    </lineage>
</organism>
<accession>A0ABT3BKA0</accession>
<keyword evidence="9 10" id="KW-0998">Cell outer membrane</keyword>
<keyword evidence="16" id="KW-0675">Receptor</keyword>
<keyword evidence="7 12" id="KW-0798">TonB box</keyword>
<dbReference type="PROSITE" id="PS52016">
    <property type="entry name" value="TONB_DEPENDENT_REC_3"/>
    <property type="match status" value="1"/>
</dbReference>
<dbReference type="Gene3D" id="2.170.130.10">
    <property type="entry name" value="TonB-dependent receptor, plug domain"/>
    <property type="match status" value="1"/>
</dbReference>
<feature type="domain" description="TonB-dependent receptor-like beta-barrel" evidence="14">
    <location>
        <begin position="249"/>
        <end position="644"/>
    </location>
</feature>
<dbReference type="EMBL" id="JALIEB010000025">
    <property type="protein sequence ID" value="MCV3274007.1"/>
    <property type="molecule type" value="Genomic_DNA"/>
</dbReference>
<evidence type="ECO:0000256" key="7">
    <source>
        <dbReference type="ARBA" id="ARBA00023077"/>
    </source>
</evidence>
<dbReference type="Pfam" id="PF00593">
    <property type="entry name" value="TonB_dep_Rec_b-barrel"/>
    <property type="match status" value="1"/>
</dbReference>
<dbReference type="InterPro" id="IPR012910">
    <property type="entry name" value="Plug_dom"/>
</dbReference>
<gene>
    <name evidence="16" type="ORF">MUB52_21445</name>
</gene>
<dbReference type="Gene3D" id="2.40.170.20">
    <property type="entry name" value="TonB-dependent receptor, beta-barrel domain"/>
    <property type="match status" value="1"/>
</dbReference>
<evidence type="ECO:0000256" key="9">
    <source>
        <dbReference type="ARBA" id="ARBA00023237"/>
    </source>
</evidence>
<dbReference type="Pfam" id="PF07715">
    <property type="entry name" value="Plug"/>
    <property type="match status" value="1"/>
</dbReference>
<evidence type="ECO:0000313" key="16">
    <source>
        <dbReference type="EMBL" id="MCV3274007.1"/>
    </source>
</evidence>
<keyword evidence="4 10" id="KW-1134">Transmembrane beta strand</keyword>
<evidence type="ECO:0000256" key="4">
    <source>
        <dbReference type="ARBA" id="ARBA00022452"/>
    </source>
</evidence>
<dbReference type="PANTHER" id="PTHR30069">
    <property type="entry name" value="TONB-DEPENDENT OUTER MEMBRANE RECEPTOR"/>
    <property type="match status" value="1"/>
</dbReference>
<evidence type="ECO:0000256" key="13">
    <source>
        <dbReference type="SAM" id="SignalP"/>
    </source>
</evidence>
<reference evidence="16 17" key="1">
    <citation type="submission" date="2022-04" db="EMBL/GenBank/DDBJ databases">
        <title>Roseobacter sp. WL0113 is a bacterium isolated from neritic sediment.</title>
        <authorList>
            <person name="Wang L."/>
            <person name="He W."/>
            <person name="Zhang D.-F."/>
        </authorList>
    </citation>
    <scope>NUCLEOTIDE SEQUENCE [LARGE SCALE GENOMIC DNA]</scope>
    <source>
        <strain evidence="16 17">WL0113</strain>
    </source>
</reference>
<evidence type="ECO:0000313" key="17">
    <source>
        <dbReference type="Proteomes" id="UP001208690"/>
    </source>
</evidence>
<dbReference type="SUPFAM" id="SSF56935">
    <property type="entry name" value="Porins"/>
    <property type="match status" value="1"/>
</dbReference>
<dbReference type="InterPro" id="IPR000531">
    <property type="entry name" value="Beta-barrel_TonB"/>
</dbReference>
<evidence type="ECO:0000256" key="2">
    <source>
        <dbReference type="ARBA" id="ARBA00009810"/>
    </source>
</evidence>
<comment type="similarity">
    <text evidence="2 10 12">Belongs to the TonB-dependent receptor family.</text>
</comment>
<evidence type="ECO:0000256" key="8">
    <source>
        <dbReference type="ARBA" id="ARBA00023136"/>
    </source>
</evidence>
<keyword evidence="17" id="KW-1185">Reference proteome</keyword>
<keyword evidence="3 10" id="KW-0813">Transport</keyword>